<evidence type="ECO:0000256" key="4">
    <source>
        <dbReference type="ARBA" id="ARBA00023242"/>
    </source>
</evidence>
<dbReference type="CDD" id="cd12148">
    <property type="entry name" value="fungal_TF_MHR"/>
    <property type="match status" value="1"/>
</dbReference>
<keyword evidence="4" id="KW-0539">Nucleus</keyword>
<dbReference type="GO" id="GO:0003677">
    <property type="term" value="F:DNA binding"/>
    <property type="evidence" value="ECO:0007669"/>
    <property type="project" value="UniProtKB-KW"/>
</dbReference>
<dbReference type="Gene3D" id="4.10.240.10">
    <property type="entry name" value="Zn(2)-C6 fungal-type DNA-binding domain"/>
    <property type="match status" value="1"/>
</dbReference>
<evidence type="ECO:0000256" key="3">
    <source>
        <dbReference type="ARBA" id="ARBA00023125"/>
    </source>
</evidence>
<dbReference type="InterPro" id="IPR001138">
    <property type="entry name" value="Zn2Cys6_DnaBD"/>
</dbReference>
<protein>
    <recommendedName>
        <fullName evidence="6">Zn(2)-C6 fungal-type domain-containing protein</fullName>
    </recommendedName>
</protein>
<dbReference type="SUPFAM" id="SSF57701">
    <property type="entry name" value="Zn2/Cys6 DNA-binding domain"/>
    <property type="match status" value="1"/>
</dbReference>
<comment type="caution">
    <text evidence="7">The sequence shown here is derived from an EMBL/GenBank/DDBJ whole genome shotgun (WGS) entry which is preliminary data.</text>
</comment>
<evidence type="ECO:0000256" key="5">
    <source>
        <dbReference type="SAM" id="MobiDB-lite"/>
    </source>
</evidence>
<reference evidence="7" key="2">
    <citation type="submission" date="2023-06" db="EMBL/GenBank/DDBJ databases">
        <authorList>
            <consortium name="Lawrence Berkeley National Laboratory"/>
            <person name="Haridas S."/>
            <person name="Hensen N."/>
            <person name="Bonometti L."/>
            <person name="Westerberg I."/>
            <person name="Brannstrom I.O."/>
            <person name="Guillou S."/>
            <person name="Cros-Aarteil S."/>
            <person name="Calhoun S."/>
            <person name="Kuo A."/>
            <person name="Mondo S."/>
            <person name="Pangilinan J."/>
            <person name="Riley R."/>
            <person name="Labutti K."/>
            <person name="Andreopoulos B."/>
            <person name="Lipzen A."/>
            <person name="Chen C."/>
            <person name="Yanf M."/>
            <person name="Daum C."/>
            <person name="Ng V."/>
            <person name="Clum A."/>
            <person name="Steindorff A."/>
            <person name="Ohm R."/>
            <person name="Martin F."/>
            <person name="Silar P."/>
            <person name="Natvig D."/>
            <person name="Lalanne C."/>
            <person name="Gautier V."/>
            <person name="Ament-Velasquez S.L."/>
            <person name="Kruys A."/>
            <person name="Hutchinson M.I."/>
            <person name="Powell A.J."/>
            <person name="Barry K."/>
            <person name="Miller A.N."/>
            <person name="Grigoriev I.V."/>
            <person name="Debuchy R."/>
            <person name="Gladieux P."/>
            <person name="Thoren M.H."/>
            <person name="Johannesson H."/>
        </authorList>
    </citation>
    <scope>NUCLEOTIDE SEQUENCE</scope>
    <source>
        <strain evidence="7">CBS 955.72</strain>
    </source>
</reference>
<accession>A0AAJ0HQQ6</accession>
<keyword evidence="2" id="KW-0479">Metal-binding</keyword>
<gene>
    <name evidence="7" type="ORF">B0T25DRAFT_102716</name>
</gene>
<feature type="region of interest" description="Disordered" evidence="5">
    <location>
        <begin position="124"/>
        <end position="169"/>
    </location>
</feature>
<organism evidence="7 8">
    <name type="scientific">Lasiosphaeria hispida</name>
    <dbReference type="NCBI Taxonomy" id="260671"/>
    <lineage>
        <taxon>Eukaryota</taxon>
        <taxon>Fungi</taxon>
        <taxon>Dikarya</taxon>
        <taxon>Ascomycota</taxon>
        <taxon>Pezizomycotina</taxon>
        <taxon>Sordariomycetes</taxon>
        <taxon>Sordariomycetidae</taxon>
        <taxon>Sordariales</taxon>
        <taxon>Lasiosphaeriaceae</taxon>
        <taxon>Lasiosphaeria</taxon>
    </lineage>
</organism>
<feature type="compositionally biased region" description="Polar residues" evidence="5">
    <location>
        <begin position="152"/>
        <end position="169"/>
    </location>
</feature>
<dbReference type="AlphaFoldDB" id="A0AAJ0HQQ6"/>
<evidence type="ECO:0000313" key="8">
    <source>
        <dbReference type="Proteomes" id="UP001275084"/>
    </source>
</evidence>
<dbReference type="Pfam" id="PF00172">
    <property type="entry name" value="Zn_clus"/>
    <property type="match status" value="1"/>
</dbReference>
<sequence>MTPPSSYIPIQPALIADRDRLVAGSRSSAARARHAKRLKAVTQACHTCRRYKARCDGVRPRCSGCVAKDKPCGYDGEEGQSRQAAMKSRLEALEKLVGALQAKPPEEAERLLHRIRTVDDIISLPSSDGNDDSNIAALRDGSAGTRSDSDELSTPFSVPATSSDSWQTTQATACALEPRVSPPKQMHTDPSAYLIRLIIPSAQLTRAAIQSFYSSSGKLFHVFSPEQVDTYLKSVFGLDGRPNASQRVAICCLCAVAAIGIQYNAGDFDKGAEQIFYDVARHYFVDVIEEQPFGAIKVCTLLAMYNVMNKATVALAYVEVALGMCRRHSLDAAFSPLPSHRPDAWEDYRKTWRTLMFFSSWLSSTLGYISGNGDSAFQKLVPLAEMEIDHTSEVGEIVQAEMTKICMLKAEVLRMHLASKELTNAGIDSVMSALQDWHGKLPEQMHLSNLGRQDLADQVRRSIFHVHLLYLGAIILLYRRVACQFVQSYRIGGQDGNSTLDNEPRARLLDHAEKGIVAARHSARILGLLLTERGIFKRCWLVIFQSHTACVVLLHSVAQKQIHKFPSSSWLDDLKLAQICLDTLDFCGTIDPVALRFHVRLSGIYGNLVNFSPIDQSSLRRTEEWVTTMPPDFPPLGSTHSAPETSTQDGPSLDYLLAIPRDASKQMINLSFSLLIALCRPWGDPNKSGVEEQPENQLDWGMEQTLPFSWDMTGMGPKAAESVNVNLFLGSEEPSGWSAADDVELYDEEESCGIESTALVAQG</sequence>
<evidence type="ECO:0000256" key="2">
    <source>
        <dbReference type="ARBA" id="ARBA00022723"/>
    </source>
</evidence>
<dbReference type="GO" id="GO:0000981">
    <property type="term" value="F:DNA-binding transcription factor activity, RNA polymerase II-specific"/>
    <property type="evidence" value="ECO:0007669"/>
    <property type="project" value="InterPro"/>
</dbReference>
<dbReference type="EMBL" id="JAUIQD010000002">
    <property type="protein sequence ID" value="KAK3359577.1"/>
    <property type="molecule type" value="Genomic_DNA"/>
</dbReference>
<dbReference type="PANTHER" id="PTHR46910">
    <property type="entry name" value="TRANSCRIPTION FACTOR PDR1"/>
    <property type="match status" value="1"/>
</dbReference>
<dbReference type="CDD" id="cd00067">
    <property type="entry name" value="GAL4"/>
    <property type="match status" value="1"/>
</dbReference>
<dbReference type="InterPro" id="IPR036864">
    <property type="entry name" value="Zn2-C6_fun-type_DNA-bd_sf"/>
</dbReference>
<dbReference type="PROSITE" id="PS50048">
    <property type="entry name" value="ZN2_CY6_FUNGAL_2"/>
    <property type="match status" value="1"/>
</dbReference>
<reference evidence="7" key="1">
    <citation type="journal article" date="2023" name="Mol. Phylogenet. Evol.">
        <title>Genome-scale phylogeny and comparative genomics of the fungal order Sordariales.</title>
        <authorList>
            <person name="Hensen N."/>
            <person name="Bonometti L."/>
            <person name="Westerberg I."/>
            <person name="Brannstrom I.O."/>
            <person name="Guillou S."/>
            <person name="Cros-Aarteil S."/>
            <person name="Calhoun S."/>
            <person name="Haridas S."/>
            <person name="Kuo A."/>
            <person name="Mondo S."/>
            <person name="Pangilinan J."/>
            <person name="Riley R."/>
            <person name="LaButti K."/>
            <person name="Andreopoulos B."/>
            <person name="Lipzen A."/>
            <person name="Chen C."/>
            <person name="Yan M."/>
            <person name="Daum C."/>
            <person name="Ng V."/>
            <person name="Clum A."/>
            <person name="Steindorff A."/>
            <person name="Ohm R.A."/>
            <person name="Martin F."/>
            <person name="Silar P."/>
            <person name="Natvig D.O."/>
            <person name="Lalanne C."/>
            <person name="Gautier V."/>
            <person name="Ament-Velasquez S.L."/>
            <person name="Kruys A."/>
            <person name="Hutchinson M.I."/>
            <person name="Powell A.J."/>
            <person name="Barry K."/>
            <person name="Miller A.N."/>
            <person name="Grigoriev I.V."/>
            <person name="Debuchy R."/>
            <person name="Gladieux P."/>
            <person name="Hiltunen Thoren M."/>
            <person name="Johannesson H."/>
        </authorList>
    </citation>
    <scope>NUCLEOTIDE SEQUENCE</scope>
    <source>
        <strain evidence="7">CBS 955.72</strain>
    </source>
</reference>
<evidence type="ECO:0000313" key="7">
    <source>
        <dbReference type="EMBL" id="KAK3359577.1"/>
    </source>
</evidence>
<evidence type="ECO:0000259" key="6">
    <source>
        <dbReference type="PROSITE" id="PS50048"/>
    </source>
</evidence>
<dbReference type="Proteomes" id="UP001275084">
    <property type="component" value="Unassembled WGS sequence"/>
</dbReference>
<feature type="domain" description="Zn(2)-C6 fungal-type" evidence="6">
    <location>
        <begin position="44"/>
        <end position="74"/>
    </location>
</feature>
<comment type="subcellular location">
    <subcellularLocation>
        <location evidence="1">Nucleus</location>
    </subcellularLocation>
</comment>
<proteinExistence type="predicted"/>
<dbReference type="GO" id="GO:0008270">
    <property type="term" value="F:zinc ion binding"/>
    <property type="evidence" value="ECO:0007669"/>
    <property type="project" value="InterPro"/>
</dbReference>
<keyword evidence="8" id="KW-1185">Reference proteome</keyword>
<name>A0AAJ0HQQ6_9PEZI</name>
<dbReference type="PANTHER" id="PTHR46910:SF3">
    <property type="entry name" value="HALOTOLERANCE PROTEIN 9-RELATED"/>
    <property type="match status" value="1"/>
</dbReference>
<keyword evidence="3" id="KW-0238">DNA-binding</keyword>
<dbReference type="PROSITE" id="PS00463">
    <property type="entry name" value="ZN2_CY6_FUNGAL_1"/>
    <property type="match status" value="1"/>
</dbReference>
<dbReference type="GO" id="GO:0005634">
    <property type="term" value="C:nucleus"/>
    <property type="evidence" value="ECO:0007669"/>
    <property type="project" value="UniProtKB-SubCell"/>
</dbReference>
<dbReference type="SMART" id="SM00066">
    <property type="entry name" value="GAL4"/>
    <property type="match status" value="1"/>
</dbReference>
<evidence type="ECO:0000256" key="1">
    <source>
        <dbReference type="ARBA" id="ARBA00004123"/>
    </source>
</evidence>
<dbReference type="InterPro" id="IPR050987">
    <property type="entry name" value="AtrR-like"/>
</dbReference>